<feature type="compositionally biased region" description="Basic and acidic residues" evidence="1">
    <location>
        <begin position="59"/>
        <end position="75"/>
    </location>
</feature>
<protein>
    <submittedName>
        <fullName evidence="2">Uncharacterized protein</fullName>
    </submittedName>
</protein>
<dbReference type="EMBL" id="JAPEVG010000006">
    <property type="protein sequence ID" value="KAJ8501562.1"/>
    <property type="molecule type" value="Genomic_DNA"/>
</dbReference>
<gene>
    <name evidence="2" type="ORF">ONZ51_g503</name>
</gene>
<evidence type="ECO:0000256" key="1">
    <source>
        <dbReference type="SAM" id="MobiDB-lite"/>
    </source>
</evidence>
<feature type="region of interest" description="Disordered" evidence="1">
    <location>
        <begin position="37"/>
        <end position="91"/>
    </location>
</feature>
<proteinExistence type="predicted"/>
<keyword evidence="3" id="KW-1185">Reference proteome</keyword>
<dbReference type="AlphaFoldDB" id="A0AAD7XDV0"/>
<dbReference type="Proteomes" id="UP001215151">
    <property type="component" value="Unassembled WGS sequence"/>
</dbReference>
<sequence length="91" mass="10148">MTAARDSQSVEARKARYSRELAAYTLRQWDLVRQSMEGGDNKDKSADSPSLIARQGNASDREHRPTPGVHAHDYARGPYRQNNHRAVAGNA</sequence>
<accession>A0AAD7XDV0</accession>
<reference evidence="2" key="1">
    <citation type="submission" date="2022-11" db="EMBL/GenBank/DDBJ databases">
        <title>Genome Sequence of Cubamyces cubensis.</title>
        <authorList>
            <person name="Buettner E."/>
        </authorList>
    </citation>
    <scope>NUCLEOTIDE SEQUENCE</scope>
    <source>
        <strain evidence="2">MPL-01</strain>
    </source>
</reference>
<name>A0AAD7XDV0_9APHY</name>
<evidence type="ECO:0000313" key="3">
    <source>
        <dbReference type="Proteomes" id="UP001215151"/>
    </source>
</evidence>
<evidence type="ECO:0000313" key="2">
    <source>
        <dbReference type="EMBL" id="KAJ8501562.1"/>
    </source>
</evidence>
<comment type="caution">
    <text evidence="2">The sequence shown here is derived from an EMBL/GenBank/DDBJ whole genome shotgun (WGS) entry which is preliminary data.</text>
</comment>
<organism evidence="2 3">
    <name type="scientific">Trametes cubensis</name>
    <dbReference type="NCBI Taxonomy" id="1111947"/>
    <lineage>
        <taxon>Eukaryota</taxon>
        <taxon>Fungi</taxon>
        <taxon>Dikarya</taxon>
        <taxon>Basidiomycota</taxon>
        <taxon>Agaricomycotina</taxon>
        <taxon>Agaricomycetes</taxon>
        <taxon>Polyporales</taxon>
        <taxon>Polyporaceae</taxon>
        <taxon>Trametes</taxon>
    </lineage>
</organism>